<accession>A0A9P4K5J5</accession>
<keyword evidence="3" id="KW-1185">Reference proteome</keyword>
<keyword evidence="1" id="KW-0812">Transmembrane</keyword>
<protein>
    <submittedName>
        <fullName evidence="2">Uncharacterized protein</fullName>
    </submittedName>
</protein>
<proteinExistence type="predicted"/>
<evidence type="ECO:0000313" key="3">
    <source>
        <dbReference type="Proteomes" id="UP000800093"/>
    </source>
</evidence>
<evidence type="ECO:0000313" key="2">
    <source>
        <dbReference type="EMBL" id="KAF2262486.1"/>
    </source>
</evidence>
<sequence>MEHTPEDTTFAPFCVLKDATDLRLFVRRTWYLSAGIITYISLHALAARRSAFLFMTVSI</sequence>
<evidence type="ECO:0000256" key="1">
    <source>
        <dbReference type="SAM" id="Phobius"/>
    </source>
</evidence>
<feature type="transmembrane region" description="Helical" evidence="1">
    <location>
        <begin position="30"/>
        <end position="47"/>
    </location>
</feature>
<comment type="caution">
    <text evidence="2">The sequence shown here is derived from an EMBL/GenBank/DDBJ whole genome shotgun (WGS) entry which is preliminary data.</text>
</comment>
<keyword evidence="1" id="KW-1133">Transmembrane helix</keyword>
<dbReference type="Proteomes" id="UP000800093">
    <property type="component" value="Unassembled WGS sequence"/>
</dbReference>
<dbReference type="EMBL" id="ML986640">
    <property type="protein sequence ID" value="KAF2262486.1"/>
    <property type="molecule type" value="Genomic_DNA"/>
</dbReference>
<keyword evidence="1" id="KW-0472">Membrane</keyword>
<name>A0A9P4K5J5_9PLEO</name>
<dbReference type="AlphaFoldDB" id="A0A9P4K5J5"/>
<organism evidence="2 3">
    <name type="scientific">Lojkania enalia</name>
    <dbReference type="NCBI Taxonomy" id="147567"/>
    <lineage>
        <taxon>Eukaryota</taxon>
        <taxon>Fungi</taxon>
        <taxon>Dikarya</taxon>
        <taxon>Ascomycota</taxon>
        <taxon>Pezizomycotina</taxon>
        <taxon>Dothideomycetes</taxon>
        <taxon>Pleosporomycetidae</taxon>
        <taxon>Pleosporales</taxon>
        <taxon>Pleosporales incertae sedis</taxon>
        <taxon>Lojkania</taxon>
    </lineage>
</organism>
<reference evidence="3" key="1">
    <citation type="journal article" date="2020" name="Stud. Mycol.">
        <title>101 Dothideomycetes genomes: A test case for predicting lifestyles and emergence of pathogens.</title>
        <authorList>
            <person name="Haridas S."/>
            <person name="Albert R."/>
            <person name="Binder M."/>
            <person name="Bloem J."/>
            <person name="LaButti K."/>
            <person name="Salamov A."/>
            <person name="Andreopoulos B."/>
            <person name="Baker S."/>
            <person name="Barry K."/>
            <person name="Bills G."/>
            <person name="Bluhm B."/>
            <person name="Cannon C."/>
            <person name="Castanera R."/>
            <person name="Culley D."/>
            <person name="Daum C."/>
            <person name="Ezra D."/>
            <person name="Gonzalez J."/>
            <person name="Henrissat B."/>
            <person name="Kuo A."/>
            <person name="Liang C."/>
            <person name="Lipzen A."/>
            <person name="Lutzoni F."/>
            <person name="Magnuson J."/>
            <person name="Mondo S."/>
            <person name="Nolan M."/>
            <person name="Ohm R."/>
            <person name="Pangilinan J."/>
            <person name="Park H.-J."/>
            <person name="Ramirez L."/>
            <person name="Alfaro M."/>
            <person name="Sun H."/>
            <person name="Tritt A."/>
            <person name="Yoshinaga Y."/>
            <person name="Zwiers L.-H."/>
            <person name="Turgeon B."/>
            <person name="Goodwin S."/>
            <person name="Spatafora J."/>
            <person name="Crous P."/>
            <person name="Grigoriev I."/>
        </authorList>
    </citation>
    <scope>NUCLEOTIDE SEQUENCE [LARGE SCALE GENOMIC DNA]</scope>
    <source>
        <strain evidence="3">CBS 304.66</strain>
    </source>
</reference>
<dbReference type="OrthoDB" id="3640263at2759"/>
<gene>
    <name evidence="2" type="ORF">CC78DRAFT_534815</name>
</gene>